<keyword evidence="4 7" id="KW-0418">Kinase</keyword>
<comment type="caution">
    <text evidence="7">The sequence shown here is derived from an EMBL/GenBank/DDBJ whole genome shotgun (WGS) entry which is preliminary data.</text>
</comment>
<dbReference type="PROSITE" id="PS50109">
    <property type="entry name" value="HIS_KIN"/>
    <property type="match status" value="1"/>
</dbReference>
<dbReference type="PANTHER" id="PTHR43711">
    <property type="entry name" value="TWO-COMPONENT HISTIDINE KINASE"/>
    <property type="match status" value="1"/>
</dbReference>
<dbReference type="Pfam" id="PF00512">
    <property type="entry name" value="HisKA"/>
    <property type="match status" value="1"/>
</dbReference>
<proteinExistence type="predicted"/>
<evidence type="ECO:0000256" key="5">
    <source>
        <dbReference type="ARBA" id="ARBA00023012"/>
    </source>
</evidence>
<dbReference type="EMBL" id="JAHLQF010000003">
    <property type="protein sequence ID" value="MBU5485573.1"/>
    <property type="molecule type" value="Genomic_DNA"/>
</dbReference>
<name>A0ABS6EK33_9CLOT</name>
<dbReference type="RefSeq" id="WP_216440108.1">
    <property type="nucleotide sequence ID" value="NZ_JAHLQF010000003.1"/>
</dbReference>
<keyword evidence="3" id="KW-0808">Transferase</keyword>
<dbReference type="InterPro" id="IPR005467">
    <property type="entry name" value="His_kinase_dom"/>
</dbReference>
<dbReference type="PANTHER" id="PTHR43711:SF26">
    <property type="entry name" value="SENSOR HISTIDINE KINASE RCSC"/>
    <property type="match status" value="1"/>
</dbReference>
<organism evidence="7 8">
    <name type="scientific">Clostridium mobile</name>
    <dbReference type="NCBI Taxonomy" id="2841512"/>
    <lineage>
        <taxon>Bacteria</taxon>
        <taxon>Bacillati</taxon>
        <taxon>Bacillota</taxon>
        <taxon>Clostridia</taxon>
        <taxon>Eubacteriales</taxon>
        <taxon>Clostridiaceae</taxon>
        <taxon>Clostridium</taxon>
    </lineage>
</organism>
<evidence type="ECO:0000313" key="8">
    <source>
        <dbReference type="Proteomes" id="UP000726170"/>
    </source>
</evidence>
<dbReference type="SMART" id="SM00387">
    <property type="entry name" value="HATPase_c"/>
    <property type="match status" value="1"/>
</dbReference>
<reference evidence="7 8" key="1">
    <citation type="submission" date="2021-06" db="EMBL/GenBank/DDBJ databases">
        <authorList>
            <person name="Sun Q."/>
            <person name="Li D."/>
        </authorList>
    </citation>
    <scope>NUCLEOTIDE SEQUENCE [LARGE SCALE GENOMIC DNA]</scope>
    <source>
        <strain evidence="7 8">MSJ-11</strain>
    </source>
</reference>
<comment type="catalytic activity">
    <reaction evidence="1">
        <text>ATP + protein L-histidine = ADP + protein N-phospho-L-histidine.</text>
        <dbReference type="EC" id="2.7.13.3"/>
    </reaction>
</comment>
<dbReference type="InterPro" id="IPR050736">
    <property type="entry name" value="Sensor_HK_Regulatory"/>
</dbReference>
<keyword evidence="8" id="KW-1185">Reference proteome</keyword>
<evidence type="ECO:0000256" key="4">
    <source>
        <dbReference type="ARBA" id="ARBA00022777"/>
    </source>
</evidence>
<dbReference type="GO" id="GO:0016301">
    <property type="term" value="F:kinase activity"/>
    <property type="evidence" value="ECO:0007669"/>
    <property type="project" value="UniProtKB-KW"/>
</dbReference>
<dbReference type="SMART" id="SM00388">
    <property type="entry name" value="HisKA"/>
    <property type="match status" value="1"/>
</dbReference>
<dbReference type="Pfam" id="PF02518">
    <property type="entry name" value="HATPase_c"/>
    <property type="match status" value="1"/>
</dbReference>
<evidence type="ECO:0000256" key="1">
    <source>
        <dbReference type="ARBA" id="ARBA00000085"/>
    </source>
</evidence>
<dbReference type="EC" id="2.7.13.3" evidence="2"/>
<dbReference type="InterPro" id="IPR003661">
    <property type="entry name" value="HisK_dim/P_dom"/>
</dbReference>
<keyword evidence="5" id="KW-0902">Two-component regulatory system</keyword>
<feature type="domain" description="Histidine kinase" evidence="6">
    <location>
        <begin position="45"/>
        <end position="267"/>
    </location>
</feature>
<dbReference type="CDD" id="cd00082">
    <property type="entry name" value="HisKA"/>
    <property type="match status" value="1"/>
</dbReference>
<sequence length="298" mass="33668">MYMVDKIESEKDVLYNSYSNTVSIDDIINANLDGLENIKAEFFTNIVHELRTPVNIILGAIQLLNMDINDEINLSKLKKKDYYNSIKQNSFRLIKMINDILDLSKIESGYYNLNFGNYNIISIVEDIVSSVANYIEDQSICLIFDTNVEEKIIACDPEKIERIMLNLISNSVKFTKPGGLVEVIIKDRKDSVIVIVRDTGCGIQKDDLKDIFNRFTQVGKPSSKGMDGSGIGLSLVKSLVELHKGTIKAKSVYGKGTVMIIELPVIKTENSRNFTPCNKNLNKDITERLNIEFSYNTK</sequence>
<evidence type="ECO:0000313" key="7">
    <source>
        <dbReference type="EMBL" id="MBU5485573.1"/>
    </source>
</evidence>
<evidence type="ECO:0000256" key="3">
    <source>
        <dbReference type="ARBA" id="ARBA00022679"/>
    </source>
</evidence>
<dbReference type="InterPro" id="IPR003594">
    <property type="entry name" value="HATPase_dom"/>
</dbReference>
<evidence type="ECO:0000256" key="2">
    <source>
        <dbReference type="ARBA" id="ARBA00012438"/>
    </source>
</evidence>
<accession>A0ABS6EK33</accession>
<protein>
    <recommendedName>
        <fullName evidence="2">histidine kinase</fullName>
        <ecNumber evidence="2">2.7.13.3</ecNumber>
    </recommendedName>
</protein>
<evidence type="ECO:0000259" key="6">
    <source>
        <dbReference type="PROSITE" id="PS50109"/>
    </source>
</evidence>
<gene>
    <name evidence="7" type="ORF">KQI86_14735</name>
</gene>
<dbReference type="Proteomes" id="UP000726170">
    <property type="component" value="Unassembled WGS sequence"/>
</dbReference>